<feature type="region of interest" description="Disordered" evidence="1">
    <location>
        <begin position="458"/>
        <end position="478"/>
    </location>
</feature>
<dbReference type="GO" id="GO:0005829">
    <property type="term" value="C:cytosol"/>
    <property type="evidence" value="ECO:0007669"/>
    <property type="project" value="TreeGrafter"/>
</dbReference>
<dbReference type="Pfam" id="PF00271">
    <property type="entry name" value="Helicase_C"/>
    <property type="match status" value="1"/>
</dbReference>
<evidence type="ECO:0000259" key="2">
    <source>
        <dbReference type="SMART" id="SM00487"/>
    </source>
</evidence>
<dbReference type="SMART" id="SM00487">
    <property type="entry name" value="DEXDc"/>
    <property type="match status" value="1"/>
</dbReference>
<dbReference type="InterPro" id="IPR014001">
    <property type="entry name" value="Helicase_ATP-bd"/>
</dbReference>
<comment type="caution">
    <text evidence="3">The sequence shown here is derived from an EMBL/GenBank/DDBJ whole genome shotgun (WGS) entry which is preliminary data.</text>
</comment>
<gene>
    <name evidence="3" type="ORF">N479_05435</name>
</gene>
<dbReference type="InterPro" id="IPR001650">
    <property type="entry name" value="Helicase_C-like"/>
</dbReference>
<dbReference type="GO" id="GO:0003677">
    <property type="term" value="F:DNA binding"/>
    <property type="evidence" value="ECO:0007669"/>
    <property type="project" value="InterPro"/>
</dbReference>
<feature type="domain" description="Helicase ATP-binding" evidence="2">
    <location>
        <begin position="2"/>
        <end position="191"/>
    </location>
</feature>
<sequence>MKLRSWQSDCINSAISKFTSSTDSSDFKKHFLALATPGAGKTIMAATLARKMYELGLTDLVLCFSPSSIVSSDFSDELSTQFKTEFNGKVGSLGDAFTYQKLGTLDNGTWKLFERFRVFVIFDEIHHCAGSSTHDANAWGAPIIEIIREKAAYSIALTGTPWRSDSLPIALSTYCEDNRIQCDYVYGLKQAIADDVCRVPQVIAVDNNKIVVTKNKKRKVFKSFNTLLSAKATSYSHIVLNEIVNDQVLSRAIIKFNELRKINSNAGGLVVASSIEHAEAIKLLMTKNYNIGAVVVTTNEARPSKKIKDFRNSSDEWLISVGMVSEGTNIPRLQVCCNLTNVTTEMYFRQIFGRVLRKTDSPNQEAFMFMPAEPKLVSYARRMVQDIPDEVAKVKIVKMDEEITTNAEELTPVEAARSNTHVLPEKHEITVGRHSVEDIQRQIQNILSNHYLDESEGAQAEGLSYKEPSSNQNGTNLPQAKWSMGIVGKYRQETLKVADIEPFLISQASKAKLAELNQQLK</sequence>
<proteinExistence type="predicted"/>
<dbReference type="SUPFAM" id="SSF52540">
    <property type="entry name" value="P-loop containing nucleoside triphosphate hydrolases"/>
    <property type="match status" value="2"/>
</dbReference>
<dbReference type="RefSeq" id="WP_046354520.1">
    <property type="nucleotide sequence ID" value="NZ_AUXW01000057.1"/>
</dbReference>
<accession>A0A0F6AGW6</accession>
<dbReference type="PANTHER" id="PTHR47396:SF1">
    <property type="entry name" value="ATP-DEPENDENT HELICASE IRC3-RELATED"/>
    <property type="match status" value="1"/>
</dbReference>
<dbReference type="Proteomes" id="UP000033434">
    <property type="component" value="Unassembled WGS sequence"/>
</dbReference>
<dbReference type="PANTHER" id="PTHR47396">
    <property type="entry name" value="TYPE I RESTRICTION ENZYME ECOKI R PROTEIN"/>
    <property type="match status" value="1"/>
</dbReference>
<evidence type="ECO:0000256" key="1">
    <source>
        <dbReference type="SAM" id="MobiDB-lite"/>
    </source>
</evidence>
<organism evidence="3 4">
    <name type="scientific">Pseudoalteromonas luteoviolacea S4054</name>
    <dbReference type="NCBI Taxonomy" id="1129367"/>
    <lineage>
        <taxon>Bacteria</taxon>
        <taxon>Pseudomonadati</taxon>
        <taxon>Pseudomonadota</taxon>
        <taxon>Gammaproteobacteria</taxon>
        <taxon>Alteromonadales</taxon>
        <taxon>Pseudoalteromonadaceae</taxon>
        <taxon>Pseudoalteromonas</taxon>
    </lineage>
</organism>
<dbReference type="InterPro" id="IPR006935">
    <property type="entry name" value="Helicase/UvrB_N"/>
</dbReference>
<evidence type="ECO:0000313" key="3">
    <source>
        <dbReference type="EMBL" id="KKE85447.1"/>
    </source>
</evidence>
<evidence type="ECO:0000313" key="4">
    <source>
        <dbReference type="Proteomes" id="UP000033434"/>
    </source>
</evidence>
<feature type="compositionally biased region" description="Polar residues" evidence="1">
    <location>
        <begin position="467"/>
        <end position="478"/>
    </location>
</feature>
<dbReference type="InterPro" id="IPR027417">
    <property type="entry name" value="P-loop_NTPase"/>
</dbReference>
<name>A0A0F6AGW6_9GAMM</name>
<dbReference type="InterPro" id="IPR050742">
    <property type="entry name" value="Helicase_Restrict-Modif_Enz"/>
</dbReference>
<protein>
    <recommendedName>
        <fullName evidence="2">Helicase ATP-binding domain-containing protein</fullName>
    </recommendedName>
</protein>
<reference evidence="3 4" key="1">
    <citation type="journal article" date="2015" name="BMC Genomics">
        <title>Genome mining reveals unlocked bioactive potential of marine Gram-negative bacteria.</title>
        <authorList>
            <person name="Machado H."/>
            <person name="Sonnenschein E.C."/>
            <person name="Melchiorsen J."/>
            <person name="Gram L."/>
        </authorList>
    </citation>
    <scope>NUCLEOTIDE SEQUENCE [LARGE SCALE GENOMIC DNA]</scope>
    <source>
        <strain evidence="3 4">S4054</strain>
    </source>
</reference>
<dbReference type="AlphaFoldDB" id="A0A0F6AGW6"/>
<dbReference type="Gene3D" id="3.40.50.300">
    <property type="entry name" value="P-loop containing nucleotide triphosphate hydrolases"/>
    <property type="match status" value="2"/>
</dbReference>
<dbReference type="EMBL" id="AUXW01000057">
    <property type="protein sequence ID" value="KKE85447.1"/>
    <property type="molecule type" value="Genomic_DNA"/>
</dbReference>
<dbReference type="Pfam" id="PF04851">
    <property type="entry name" value="ResIII"/>
    <property type="match status" value="1"/>
</dbReference>
<dbReference type="PATRIC" id="fig|1129367.4.peg.677"/>
<dbReference type="GO" id="GO:0016787">
    <property type="term" value="F:hydrolase activity"/>
    <property type="evidence" value="ECO:0007669"/>
    <property type="project" value="InterPro"/>
</dbReference>
<dbReference type="GO" id="GO:0005524">
    <property type="term" value="F:ATP binding"/>
    <property type="evidence" value="ECO:0007669"/>
    <property type="project" value="InterPro"/>
</dbReference>